<accession>A0AAN6EM87</accession>
<dbReference type="PANTHER" id="PTHR37842:SF2">
    <property type="entry name" value="GYLCOSYL HYDROLASE 115 C-TERMINAL DOMAIN-CONTAINING PROTEIN"/>
    <property type="match status" value="1"/>
</dbReference>
<proteinExistence type="predicted"/>
<dbReference type="GO" id="GO:0016787">
    <property type="term" value="F:hydrolase activity"/>
    <property type="evidence" value="ECO:0007669"/>
    <property type="project" value="UniProtKB-KW"/>
</dbReference>
<dbReference type="InterPro" id="IPR029018">
    <property type="entry name" value="Hex-like_dom2"/>
</dbReference>
<dbReference type="Gene3D" id="1.20.58.2150">
    <property type="match status" value="1"/>
</dbReference>
<sequence>MFDQRLVAFSRQSAAGNSSVSLVGATVVVDRNEFVGVAIAARALADDIGRVSRTNACTVLERDVSDGFTDVQLDTAIIIGTTARSTLLQTLVDNNQINVDSIRGKWECYHITQVKSPSCIKGCRNALVIAGSDRRGAIYGAFTICEQIGISPWHWWADVPVKNHNEIYALPTTISSKEPSVKYRGIFINDEAPALTGMVREKFGRYGKEFYSKVFDLLLRLKANFMWPAMWPGYPNPGSSFFVDDAENQKTAHDYGIVMSTSHHEPMQRATNEWFETHPDGSWSWVENKEEITEFFKDGLTRAKGFDSYFTMGMRGEYDKAMKTDDPAAVVRDVIKTQRSLIREIYSQDDAVPQLLALYKEVQEYWDSGKLDVPDDVTLLFADDNFGTLRRLPFGDEVNRKGGAGIYYHFEYVGTPRSYKWINSNSLGKTWHQLQEAYRRNARQIWVFNVGDIKPLEVPITFAMSLAWDIDSIQADSFSTFYKSLAEREFDSALAPSIAEIWREHDHLVSIRRHEHIEANNFSLLHYDEANTIASRWQGLLKTAEESYSSAVAEAYKPTLFELVLHPVKASAIYTTLRIKQAQNQLWASQRRNTANVAFREVLDLFDADFTLSEEFHSLLDGKWNYIMSQPHYGFNDTWHAPSRDMISGLCYVQSRQNSNPVVGQMGVAVEGHAGVRPGVCNEESDRTHPSRRDLVPGVTLGVMHPYGVPSRWFEIYSRGAIALSWSCSTPYDWIKLSQTSGRLVPGQPDVRVYITVDWTKVPTNFDEEVLIAVRSQGGNYGPYLDDFEQIHLPVKYRQVEADKFTGFVETDGYVSIPATAPKTLPDDYRILPEIGRLGSGSVAMNPTKVENATEPSCLTYDAYVFGNEQDATLNLYFNMTLDLDPASLMQYDVGIDGGTMQRHRLVEDPCRPGELPPGWYHAVQDCVWRRKHAFGLLSSGPHSIKIRFLHSNIILEKVVLDLGGLKSSYLGPPPSRKI</sequence>
<name>A0AAN6EM87_EXODE</name>
<dbReference type="PANTHER" id="PTHR37842">
    <property type="match status" value="1"/>
</dbReference>
<dbReference type="Proteomes" id="UP001161757">
    <property type="component" value="Unassembled WGS sequence"/>
</dbReference>
<dbReference type="Gene3D" id="2.60.120.1620">
    <property type="match status" value="1"/>
</dbReference>
<evidence type="ECO:0000313" key="4">
    <source>
        <dbReference type="Proteomes" id="UP001161757"/>
    </source>
</evidence>
<comment type="caution">
    <text evidence="3">The sequence shown here is derived from an EMBL/GenBank/DDBJ whole genome shotgun (WGS) entry which is preliminary data.</text>
</comment>
<dbReference type="Gene3D" id="3.20.20.520">
    <property type="entry name" value="Glycosyl hydrolase family 115"/>
    <property type="match status" value="1"/>
</dbReference>
<feature type="domain" description="Gylcosyl hydrolase 115 C-terminal" evidence="2">
    <location>
        <begin position="807"/>
        <end position="974"/>
    </location>
</feature>
<dbReference type="Gene3D" id="3.30.379.10">
    <property type="entry name" value="Chitobiase/beta-hexosaminidase domain 2-like"/>
    <property type="match status" value="1"/>
</dbReference>
<dbReference type="Pfam" id="PF17829">
    <property type="entry name" value="GH115_C"/>
    <property type="match status" value="1"/>
</dbReference>
<dbReference type="Pfam" id="PF15979">
    <property type="entry name" value="Glyco_hydro_115"/>
    <property type="match status" value="1"/>
</dbReference>
<keyword evidence="1" id="KW-0378">Hydrolase</keyword>
<dbReference type="SUPFAM" id="SSF55545">
    <property type="entry name" value="beta-N-acetylhexosaminidase-like domain"/>
    <property type="match status" value="1"/>
</dbReference>
<dbReference type="EMBL" id="JAJGCB010000031">
    <property type="protein sequence ID" value="KAJ8986771.1"/>
    <property type="molecule type" value="Genomic_DNA"/>
</dbReference>
<gene>
    <name evidence="3" type="ORF">HRR80_009076</name>
</gene>
<evidence type="ECO:0000259" key="2">
    <source>
        <dbReference type="Pfam" id="PF17829"/>
    </source>
</evidence>
<dbReference type="InterPro" id="IPR031924">
    <property type="entry name" value="GH115"/>
</dbReference>
<protein>
    <recommendedName>
        <fullName evidence="2">Gylcosyl hydrolase 115 C-terminal domain-containing protein</fullName>
    </recommendedName>
</protein>
<reference evidence="3" key="1">
    <citation type="submission" date="2023-01" db="EMBL/GenBank/DDBJ databases">
        <title>Exophiala dermititidis isolated from Cystic Fibrosis Patient.</title>
        <authorList>
            <person name="Kurbessoian T."/>
            <person name="Crocker A."/>
            <person name="Murante D."/>
            <person name="Hogan D.A."/>
            <person name="Stajich J.E."/>
        </authorList>
    </citation>
    <scope>NUCLEOTIDE SEQUENCE</scope>
    <source>
        <strain evidence="3">Ex8</strain>
    </source>
</reference>
<dbReference type="InterPro" id="IPR041437">
    <property type="entry name" value="GH115_C"/>
</dbReference>
<organism evidence="3 4">
    <name type="scientific">Exophiala dermatitidis</name>
    <name type="common">Black yeast-like fungus</name>
    <name type="synonym">Wangiella dermatitidis</name>
    <dbReference type="NCBI Taxonomy" id="5970"/>
    <lineage>
        <taxon>Eukaryota</taxon>
        <taxon>Fungi</taxon>
        <taxon>Dikarya</taxon>
        <taxon>Ascomycota</taxon>
        <taxon>Pezizomycotina</taxon>
        <taxon>Eurotiomycetes</taxon>
        <taxon>Chaetothyriomycetidae</taxon>
        <taxon>Chaetothyriales</taxon>
        <taxon>Herpotrichiellaceae</taxon>
        <taxon>Exophiala</taxon>
    </lineage>
</organism>
<evidence type="ECO:0000256" key="1">
    <source>
        <dbReference type="ARBA" id="ARBA00022801"/>
    </source>
</evidence>
<evidence type="ECO:0000313" key="3">
    <source>
        <dbReference type="EMBL" id="KAJ8986771.1"/>
    </source>
</evidence>
<dbReference type="AlphaFoldDB" id="A0AAN6EM87"/>
<dbReference type="InterPro" id="IPR042301">
    <property type="entry name" value="GH115_sf"/>
</dbReference>